<keyword evidence="12" id="KW-1185">Reference proteome</keyword>
<comment type="caution">
    <text evidence="11">The sequence shown here is derived from an EMBL/GenBank/DDBJ whole genome shotgun (WGS) entry which is preliminary data.</text>
</comment>
<keyword evidence="3 9" id="KW-0812">Transmembrane</keyword>
<feature type="disulfide bond" evidence="8">
    <location>
        <begin position="403"/>
        <end position="415"/>
    </location>
</feature>
<evidence type="ECO:0000256" key="2">
    <source>
        <dbReference type="ARBA" id="ARBA00004308"/>
    </source>
</evidence>
<evidence type="ECO:0000256" key="5">
    <source>
        <dbReference type="ARBA" id="ARBA00022989"/>
    </source>
</evidence>
<feature type="disulfide bond" evidence="8">
    <location>
        <begin position="410"/>
        <end position="428"/>
    </location>
</feature>
<dbReference type="AlphaFoldDB" id="A0ABD3VHV1"/>
<dbReference type="Gene3D" id="2.60.40.10">
    <property type="entry name" value="Immunoglobulins"/>
    <property type="match status" value="1"/>
</dbReference>
<feature type="domain" description="Ig-like" evidence="10">
    <location>
        <begin position="70"/>
        <end position="188"/>
    </location>
</feature>
<keyword evidence="7 8" id="KW-1015">Disulfide bond</keyword>
<keyword evidence="5 9" id="KW-1133">Transmembrane helix</keyword>
<evidence type="ECO:0000256" key="1">
    <source>
        <dbReference type="ARBA" id="ARBA00004167"/>
    </source>
</evidence>
<keyword evidence="6 9" id="KW-0472">Membrane</keyword>
<feature type="disulfide bond" evidence="8">
    <location>
        <begin position="297"/>
        <end position="315"/>
    </location>
</feature>
<feature type="disulfide bond" evidence="8">
    <location>
        <begin position="374"/>
        <end position="392"/>
    </location>
</feature>
<feature type="transmembrane region" description="Helical" evidence="9">
    <location>
        <begin position="39"/>
        <end position="57"/>
    </location>
</feature>
<dbReference type="InterPro" id="IPR036055">
    <property type="entry name" value="LDL_receptor-like_sf"/>
</dbReference>
<dbReference type="GO" id="GO:0016192">
    <property type="term" value="P:vesicle-mediated transport"/>
    <property type="evidence" value="ECO:0007669"/>
    <property type="project" value="UniProtKB-ARBA"/>
</dbReference>
<dbReference type="InterPro" id="IPR002172">
    <property type="entry name" value="LDrepeatLR_classA_rpt"/>
</dbReference>
<dbReference type="InterPro" id="IPR050685">
    <property type="entry name" value="LDLR"/>
</dbReference>
<sequence>MGVTDRTAMERDRQRDRDRQTCRQIRIDNWRRNTATNMWYVYISIAVLFKGAICYPAKQIRYQAKQIRYPANQIAEDSNCTVVITRFGEQVTTLEVKWNSDIHLICNASCVGSGPQPALTWFYRDKINQSKLVNVERLFRSHKFETYSTTFHRRNELVIRKFGPNEETDFICYGSTKRQRQEAKVTLTGTDCLLKYNFRCKSGDKCIDRAYLCNKNNECPDGEDEIGCGNDINATTAVATIRIPEEGVVIEKTSDESDYNDVTTTVSIILRKQTDEKTMQTSTEKPVVSCRGDQFQCADGNCVEARMKCDGTPQCEDGSDEQNCPNCPPDNFQCETTSKLECVDNSLVCDGFPDCTDKSDEAGCPSCRTDQFTCTDGNCVEGNMRCDGRAQCEDGSDEIGCPCRENQFQCGDVICIDGRRRCDGTVDCVDKSDELACLVTAAPPAVCTADQYKCASGECVDGRYKCDGKPDCSMGQMRQIALKSDNQFEHPFSTIRFLVWPKMTTDIDRRTVYIPDSKTVPRDKHER</sequence>
<comment type="subcellular location">
    <subcellularLocation>
        <location evidence="2">Endomembrane system</location>
    </subcellularLocation>
    <subcellularLocation>
        <location evidence="1">Membrane</location>
        <topology evidence="1">Single-pass membrane protein</topology>
    </subcellularLocation>
</comment>
<proteinExistence type="predicted"/>
<keyword evidence="4" id="KW-0677">Repeat</keyword>
<dbReference type="Pfam" id="PF00057">
    <property type="entry name" value="Ldl_recept_a"/>
    <property type="match status" value="6"/>
</dbReference>
<evidence type="ECO:0000259" key="10">
    <source>
        <dbReference type="PROSITE" id="PS50835"/>
    </source>
</evidence>
<dbReference type="PROSITE" id="PS50835">
    <property type="entry name" value="IG_LIKE"/>
    <property type="match status" value="1"/>
</dbReference>
<dbReference type="InterPro" id="IPR007110">
    <property type="entry name" value="Ig-like_dom"/>
</dbReference>
<dbReference type="SMART" id="SM00192">
    <property type="entry name" value="LDLa"/>
    <property type="match status" value="6"/>
</dbReference>
<evidence type="ECO:0000256" key="6">
    <source>
        <dbReference type="ARBA" id="ARBA00023136"/>
    </source>
</evidence>
<evidence type="ECO:0000313" key="11">
    <source>
        <dbReference type="EMBL" id="KAL3861152.1"/>
    </source>
</evidence>
<dbReference type="PRINTS" id="PR00261">
    <property type="entry name" value="LDLRECEPTOR"/>
</dbReference>
<dbReference type="GO" id="GO:0012505">
    <property type="term" value="C:endomembrane system"/>
    <property type="evidence" value="ECO:0007669"/>
    <property type="project" value="UniProtKB-SubCell"/>
</dbReference>
<evidence type="ECO:0000256" key="4">
    <source>
        <dbReference type="ARBA" id="ARBA00022737"/>
    </source>
</evidence>
<evidence type="ECO:0000256" key="8">
    <source>
        <dbReference type="PROSITE-ProRule" id="PRU00124"/>
    </source>
</evidence>
<dbReference type="InterPro" id="IPR023415">
    <property type="entry name" value="LDLR_class-A_CS"/>
</dbReference>
<dbReference type="PROSITE" id="PS50068">
    <property type="entry name" value="LDLRA_2"/>
    <property type="match status" value="6"/>
</dbReference>
<dbReference type="EMBL" id="JBJQND010000011">
    <property type="protein sequence ID" value="KAL3861152.1"/>
    <property type="molecule type" value="Genomic_DNA"/>
</dbReference>
<feature type="disulfide bond" evidence="8">
    <location>
        <begin position="213"/>
        <end position="228"/>
    </location>
</feature>
<feature type="disulfide bond" evidence="8">
    <location>
        <begin position="454"/>
        <end position="472"/>
    </location>
</feature>
<dbReference type="PANTHER" id="PTHR24270">
    <property type="entry name" value="LOW-DENSITY LIPOPROTEIN RECEPTOR-RELATED"/>
    <property type="match status" value="1"/>
</dbReference>
<dbReference type="SUPFAM" id="SSF57424">
    <property type="entry name" value="LDL receptor-like module"/>
    <property type="match status" value="6"/>
</dbReference>
<dbReference type="PROSITE" id="PS01209">
    <property type="entry name" value="LDLRA_1"/>
    <property type="match status" value="1"/>
</dbReference>
<evidence type="ECO:0000256" key="7">
    <source>
        <dbReference type="ARBA" id="ARBA00023157"/>
    </source>
</evidence>
<feature type="disulfide bond" evidence="8">
    <location>
        <begin position="290"/>
        <end position="302"/>
    </location>
</feature>
<evidence type="ECO:0000256" key="9">
    <source>
        <dbReference type="SAM" id="Phobius"/>
    </source>
</evidence>
<dbReference type="Proteomes" id="UP001634394">
    <property type="component" value="Unassembled WGS sequence"/>
</dbReference>
<feature type="disulfide bond" evidence="8">
    <location>
        <begin position="367"/>
        <end position="379"/>
    </location>
</feature>
<feature type="disulfide bond" evidence="8">
    <location>
        <begin position="309"/>
        <end position="324"/>
    </location>
</feature>
<feature type="disulfide bond" evidence="8">
    <location>
        <begin position="386"/>
        <end position="401"/>
    </location>
</feature>
<dbReference type="Gene3D" id="4.10.400.10">
    <property type="entry name" value="Low-density Lipoprotein Receptor"/>
    <property type="match status" value="6"/>
</dbReference>
<feature type="disulfide bond" evidence="8">
    <location>
        <begin position="447"/>
        <end position="459"/>
    </location>
</feature>
<protein>
    <recommendedName>
        <fullName evidence="10">Ig-like domain-containing protein</fullName>
    </recommendedName>
</protein>
<evidence type="ECO:0000256" key="3">
    <source>
        <dbReference type="ARBA" id="ARBA00022692"/>
    </source>
</evidence>
<dbReference type="InterPro" id="IPR013783">
    <property type="entry name" value="Ig-like_fold"/>
</dbReference>
<organism evidence="11 12">
    <name type="scientific">Sinanodonta woodiana</name>
    <name type="common">Chinese pond mussel</name>
    <name type="synonym">Anodonta woodiana</name>
    <dbReference type="NCBI Taxonomy" id="1069815"/>
    <lineage>
        <taxon>Eukaryota</taxon>
        <taxon>Metazoa</taxon>
        <taxon>Spiralia</taxon>
        <taxon>Lophotrochozoa</taxon>
        <taxon>Mollusca</taxon>
        <taxon>Bivalvia</taxon>
        <taxon>Autobranchia</taxon>
        <taxon>Heteroconchia</taxon>
        <taxon>Palaeoheterodonta</taxon>
        <taxon>Unionida</taxon>
        <taxon>Unionoidea</taxon>
        <taxon>Unionidae</taxon>
        <taxon>Unioninae</taxon>
        <taxon>Sinanodonta</taxon>
    </lineage>
</organism>
<dbReference type="CDD" id="cd00112">
    <property type="entry name" value="LDLa"/>
    <property type="match status" value="6"/>
</dbReference>
<evidence type="ECO:0000313" key="12">
    <source>
        <dbReference type="Proteomes" id="UP001634394"/>
    </source>
</evidence>
<name>A0ABD3VHV1_SINWO</name>
<gene>
    <name evidence="11" type="ORF">ACJMK2_007219</name>
</gene>
<dbReference type="GO" id="GO:0016020">
    <property type="term" value="C:membrane"/>
    <property type="evidence" value="ECO:0007669"/>
    <property type="project" value="UniProtKB-SubCell"/>
</dbReference>
<feature type="disulfide bond" evidence="8">
    <location>
        <begin position="422"/>
        <end position="437"/>
    </location>
</feature>
<accession>A0ABD3VHV1</accession>
<dbReference type="PANTHER" id="PTHR24270:SF61">
    <property type="entry name" value="EGF-LIKE DOMAIN-CONTAINING PROTEIN"/>
    <property type="match status" value="1"/>
</dbReference>
<reference evidence="11 12" key="1">
    <citation type="submission" date="2024-11" db="EMBL/GenBank/DDBJ databases">
        <title>Chromosome-level genome assembly of the freshwater bivalve Anodonta woodiana.</title>
        <authorList>
            <person name="Chen X."/>
        </authorList>
    </citation>
    <scope>NUCLEOTIDE SEQUENCE [LARGE SCALE GENOMIC DNA]</scope>
    <source>
        <strain evidence="11">MN2024</strain>
        <tissue evidence="11">Gills</tissue>
    </source>
</reference>
<comment type="caution">
    <text evidence="8">Lacks conserved residue(s) required for the propagation of feature annotation.</text>
</comment>
<feature type="disulfide bond" evidence="8">
    <location>
        <begin position="349"/>
        <end position="364"/>
    </location>
</feature>